<dbReference type="EMBL" id="LUEZ02000110">
    <property type="protein sequence ID" value="RDB17517.1"/>
    <property type="molecule type" value="Genomic_DNA"/>
</dbReference>
<feature type="compositionally biased region" description="Low complexity" evidence="2">
    <location>
        <begin position="148"/>
        <end position="157"/>
    </location>
</feature>
<dbReference type="Pfam" id="PF14075">
    <property type="entry name" value="UBN_AB"/>
    <property type="match status" value="1"/>
</dbReference>
<comment type="caution">
    <text evidence="5">The sequence shown here is derived from an EMBL/GenBank/DDBJ whole genome shotgun (WGS) entry which is preliminary data.</text>
</comment>
<evidence type="ECO:0000259" key="4">
    <source>
        <dbReference type="Pfam" id="PF14075"/>
    </source>
</evidence>
<feature type="compositionally biased region" description="Polar residues" evidence="2">
    <location>
        <begin position="315"/>
        <end position="326"/>
    </location>
</feature>
<dbReference type="STRING" id="39966.A0A369JA65"/>
<feature type="compositionally biased region" description="Basic and acidic residues" evidence="2">
    <location>
        <begin position="552"/>
        <end position="564"/>
    </location>
</feature>
<evidence type="ECO:0000259" key="3">
    <source>
        <dbReference type="Pfam" id="PF08729"/>
    </source>
</evidence>
<evidence type="ECO:0000256" key="1">
    <source>
        <dbReference type="ARBA" id="ARBA00022553"/>
    </source>
</evidence>
<dbReference type="AlphaFoldDB" id="A0A369JA65"/>
<feature type="compositionally biased region" description="Low complexity" evidence="2">
    <location>
        <begin position="96"/>
        <end position="106"/>
    </location>
</feature>
<dbReference type="OrthoDB" id="5576775at2759"/>
<organism evidence="5 6">
    <name type="scientific">Hypsizygus marmoreus</name>
    <name type="common">White beech mushroom</name>
    <name type="synonym">Agaricus marmoreus</name>
    <dbReference type="NCBI Taxonomy" id="39966"/>
    <lineage>
        <taxon>Eukaryota</taxon>
        <taxon>Fungi</taxon>
        <taxon>Dikarya</taxon>
        <taxon>Basidiomycota</taxon>
        <taxon>Agaricomycotina</taxon>
        <taxon>Agaricomycetes</taxon>
        <taxon>Agaricomycetidae</taxon>
        <taxon>Agaricales</taxon>
        <taxon>Tricholomatineae</taxon>
        <taxon>Lyophyllaceae</taxon>
        <taxon>Hypsizygus</taxon>
    </lineage>
</organism>
<feature type="region of interest" description="Disordered" evidence="2">
    <location>
        <begin position="290"/>
        <end position="364"/>
    </location>
</feature>
<evidence type="ECO:0000313" key="6">
    <source>
        <dbReference type="Proteomes" id="UP000076154"/>
    </source>
</evidence>
<dbReference type="Proteomes" id="UP000076154">
    <property type="component" value="Unassembled WGS sequence"/>
</dbReference>
<reference evidence="5" key="1">
    <citation type="submission" date="2018-04" db="EMBL/GenBank/DDBJ databases">
        <title>Whole genome sequencing of Hypsizygus marmoreus.</title>
        <authorList>
            <person name="Choi I.-G."/>
            <person name="Min B."/>
            <person name="Kim J.-G."/>
            <person name="Kim S."/>
            <person name="Oh Y.-L."/>
            <person name="Kong W.-S."/>
            <person name="Park H."/>
            <person name="Jeong J."/>
            <person name="Song E.-S."/>
        </authorList>
    </citation>
    <scope>NUCLEOTIDE SEQUENCE [LARGE SCALE GENOMIC DNA]</scope>
    <source>
        <strain evidence="5">51987-8</strain>
    </source>
</reference>
<keyword evidence="6" id="KW-1185">Reference proteome</keyword>
<feature type="region of interest" description="Disordered" evidence="2">
    <location>
        <begin position="77"/>
        <end position="120"/>
    </location>
</feature>
<dbReference type="InterPro" id="IPR014840">
    <property type="entry name" value="HRD"/>
</dbReference>
<dbReference type="Pfam" id="PF08729">
    <property type="entry name" value="HUN"/>
    <property type="match status" value="1"/>
</dbReference>
<gene>
    <name evidence="5" type="ORF">Hypma_001206</name>
</gene>
<feature type="region of interest" description="Disordered" evidence="2">
    <location>
        <begin position="205"/>
        <end position="253"/>
    </location>
</feature>
<proteinExistence type="predicted"/>
<feature type="compositionally biased region" description="Polar residues" evidence="2">
    <location>
        <begin position="138"/>
        <end position="147"/>
    </location>
</feature>
<dbReference type="InParanoid" id="A0A369JA65"/>
<sequence length="656" mass="72075">MKTPGLVLPRLSAPQIAQKRKLQRRKATHGHGDFRQGQAETRCHIRVPGLPSFSALSLAQKTPFLLQLLKMDVDMDSVDSASSPGHHQEELPPHSPSTSSSARYSSVGVGNRSVDNGSVDKTIDTPVTIAIPEATVAGDNNNNNQTTSKPASSSSKPRSSKPHKARSPSPSPPPPPPPAPIQTIRLQIKLGGPDNYAVDIANIARETGQRPPTPTRPPGVVAVVSDSEDEDDKSKPKSKRKKKHPTSEYYDVSDPFIDDSELAIDERTFFAQTKQQGFYVSSGEVALLKDKTPKKPKSKNPLLATTTGKKAGGTSVSAPIATTSKKPATVKKEGGPTGTRDSPLPVPSASPSEAEDNRGDERVGEKRKRYITVVEGGKKRKVVDVQSFHPLIQAEIELLRKAIAQENWDQKGKFPPTIKPMLSQLAILAIKLDEYDEHFFNLMPTLFPYNKFTMTKLIKRTVFQEHTTLLTQRQDALLEELAQLATAGFAKAEEEWERNVVAWDKRQEKLRLEAASGAEGTTGGTGTDSTGPTRHPTEEMDVEPSPSAPPPVHDKDKDGKEPHPQHPPAKKYRLTEQMKGIVWQLVLLSNECCRLENEKNMLEGSVIQVSEQGLRKLLYQKIVAAYPEGWLSSGQISRDVSAMKKKYEKEAMENEL</sequence>
<feature type="region of interest" description="Disordered" evidence="2">
    <location>
        <begin position="513"/>
        <end position="571"/>
    </location>
</feature>
<evidence type="ECO:0000313" key="5">
    <source>
        <dbReference type="EMBL" id="RDB17517.1"/>
    </source>
</evidence>
<feature type="compositionally biased region" description="Low complexity" evidence="2">
    <location>
        <begin position="299"/>
        <end position="314"/>
    </location>
</feature>
<name>A0A369JA65_HYPMA</name>
<evidence type="ECO:0008006" key="7">
    <source>
        <dbReference type="Google" id="ProtNLM"/>
    </source>
</evidence>
<keyword evidence="1" id="KW-0597">Phosphoprotein</keyword>
<feature type="compositionally biased region" description="Pro residues" evidence="2">
    <location>
        <begin position="169"/>
        <end position="180"/>
    </location>
</feature>
<protein>
    <recommendedName>
        <fullName evidence="7">Ubinuclein middle domain-containing protein</fullName>
    </recommendedName>
</protein>
<dbReference type="InterPro" id="IPR026947">
    <property type="entry name" value="UBN_middle_dom"/>
</dbReference>
<feature type="compositionally biased region" description="Basic and acidic residues" evidence="2">
    <location>
        <begin position="355"/>
        <end position="364"/>
    </location>
</feature>
<accession>A0A369JA65</accession>
<feature type="domain" description="Hpc2-related" evidence="3">
    <location>
        <begin position="237"/>
        <end position="285"/>
    </location>
</feature>
<feature type="domain" description="Ubinuclein middle" evidence="4">
    <location>
        <begin position="386"/>
        <end position="638"/>
    </location>
</feature>
<feature type="region of interest" description="Disordered" evidence="2">
    <location>
        <begin position="133"/>
        <end position="182"/>
    </location>
</feature>
<evidence type="ECO:0000256" key="2">
    <source>
        <dbReference type="SAM" id="MobiDB-lite"/>
    </source>
</evidence>